<dbReference type="AlphaFoldDB" id="A0A8T0H6I0"/>
<dbReference type="EMBL" id="CM026428">
    <property type="protein sequence ID" value="KAG0566317.1"/>
    <property type="molecule type" value="Genomic_DNA"/>
</dbReference>
<dbReference type="Proteomes" id="UP000822688">
    <property type="component" value="Chromosome 7"/>
</dbReference>
<feature type="region of interest" description="Disordered" evidence="1">
    <location>
        <begin position="325"/>
        <end position="374"/>
    </location>
</feature>
<gene>
    <name evidence="2" type="ORF">KC19_7G054700</name>
    <name evidence="3" type="ORF">KC19_7G054900</name>
</gene>
<evidence type="ECO:0000313" key="2">
    <source>
        <dbReference type="EMBL" id="KAG0566315.1"/>
    </source>
</evidence>
<evidence type="ECO:0000313" key="3">
    <source>
        <dbReference type="EMBL" id="KAG0566317.1"/>
    </source>
</evidence>
<reference evidence="3" key="1">
    <citation type="submission" date="2020-06" db="EMBL/GenBank/DDBJ databases">
        <title>WGS assembly of Ceratodon purpureus strain R40.</title>
        <authorList>
            <person name="Carey S.B."/>
            <person name="Jenkins J."/>
            <person name="Shu S."/>
            <person name="Lovell J.T."/>
            <person name="Sreedasyam A."/>
            <person name="Maumus F."/>
            <person name="Tiley G.P."/>
            <person name="Fernandez-Pozo N."/>
            <person name="Barry K."/>
            <person name="Chen C."/>
            <person name="Wang M."/>
            <person name="Lipzen A."/>
            <person name="Daum C."/>
            <person name="Saski C.A."/>
            <person name="Payton A.C."/>
            <person name="Mcbreen J.C."/>
            <person name="Conrad R.E."/>
            <person name="Kollar L.M."/>
            <person name="Olsson S."/>
            <person name="Huttunen S."/>
            <person name="Landis J.B."/>
            <person name="Wickett N.J."/>
            <person name="Johnson M.G."/>
            <person name="Rensing S.A."/>
            <person name="Grimwood J."/>
            <person name="Schmutz J."/>
            <person name="Mcdaniel S.F."/>
        </authorList>
    </citation>
    <scope>NUCLEOTIDE SEQUENCE</scope>
    <source>
        <strain evidence="3">R40</strain>
    </source>
</reference>
<dbReference type="OrthoDB" id="1983906at2759"/>
<comment type="caution">
    <text evidence="3">The sequence shown here is derived from an EMBL/GenBank/DDBJ whole genome shotgun (WGS) entry which is preliminary data.</text>
</comment>
<evidence type="ECO:0000256" key="1">
    <source>
        <dbReference type="SAM" id="MobiDB-lite"/>
    </source>
</evidence>
<proteinExistence type="predicted"/>
<keyword evidence="4" id="KW-1185">Reference proteome</keyword>
<sequence length="374" mass="35915">MAAMSTAMAVAGSAVAAPATTLSSSAAFGASSGVQQMGAVRSPASFNGSRMVAVRASQSSNEEQSPVKSKVLVALVAAGAALALNVAPVSPAHAGLFGSDNVKVERGATAPDFPGNEGTGNKVGANSGVRGSANSGTPLGEGAGGNLVGENQATRQASATGTPLGEGSLNTGSGVNLGEVLKVPEVPNPLSNVGELNPLKGGLPDASSVVGDAKSAAQSLVGDAKSKLPGGLPDASNVVGDAKDAAKNLAGDAKSKLPGGMPDAGSVASNAKDMAGDAKSKMSGNLPDPSSVASDAKNAAKDVAADAKSKLGGSSNVFGSAKDLAGDVASSDGATKAKDAAGEVAKNVEGAKSNLGLPNPMDAGKSLMSKVMGN</sequence>
<evidence type="ECO:0000313" key="4">
    <source>
        <dbReference type="Proteomes" id="UP000822688"/>
    </source>
</evidence>
<feature type="region of interest" description="Disordered" evidence="1">
    <location>
        <begin position="108"/>
        <end position="146"/>
    </location>
</feature>
<accession>A0A8T0H6I0</accession>
<name>A0A8T0H6I0_CERPU</name>
<feature type="region of interest" description="Disordered" evidence="1">
    <location>
        <begin position="252"/>
        <end position="297"/>
    </location>
</feature>
<protein>
    <submittedName>
        <fullName evidence="3">Uncharacterized protein</fullName>
    </submittedName>
</protein>
<dbReference type="EMBL" id="CM026428">
    <property type="protein sequence ID" value="KAG0566315.1"/>
    <property type="molecule type" value="Genomic_DNA"/>
</dbReference>
<organism evidence="3 4">
    <name type="scientific">Ceratodon purpureus</name>
    <name type="common">Fire moss</name>
    <name type="synonym">Dicranum purpureum</name>
    <dbReference type="NCBI Taxonomy" id="3225"/>
    <lineage>
        <taxon>Eukaryota</taxon>
        <taxon>Viridiplantae</taxon>
        <taxon>Streptophyta</taxon>
        <taxon>Embryophyta</taxon>
        <taxon>Bryophyta</taxon>
        <taxon>Bryophytina</taxon>
        <taxon>Bryopsida</taxon>
        <taxon>Dicranidae</taxon>
        <taxon>Pseudoditrichales</taxon>
        <taxon>Ditrichaceae</taxon>
        <taxon>Ceratodon</taxon>
    </lineage>
</organism>